<evidence type="ECO:0000256" key="4">
    <source>
        <dbReference type="ARBA" id="ARBA00022737"/>
    </source>
</evidence>
<dbReference type="Gene3D" id="1.20.120.1750">
    <property type="match status" value="1"/>
</dbReference>
<dbReference type="CDD" id="cd16630">
    <property type="entry name" value="RING-HC_RBR_RNF216"/>
    <property type="match status" value="1"/>
</dbReference>
<keyword evidence="2" id="KW-0808">Transferase</keyword>
<evidence type="ECO:0000256" key="5">
    <source>
        <dbReference type="ARBA" id="ARBA00022771"/>
    </source>
</evidence>
<evidence type="ECO:0000256" key="3">
    <source>
        <dbReference type="ARBA" id="ARBA00022723"/>
    </source>
</evidence>
<dbReference type="InterPro" id="IPR047544">
    <property type="entry name" value="RING-HC_RBR_RNF216"/>
</dbReference>
<reference evidence="10" key="2">
    <citation type="submission" date="2023-06" db="EMBL/GenBank/DDBJ databases">
        <authorList>
            <consortium name="Lawrence Berkeley National Laboratory"/>
            <person name="Haridas S."/>
            <person name="Hensen N."/>
            <person name="Bonometti L."/>
            <person name="Westerberg I."/>
            <person name="Brannstrom I.O."/>
            <person name="Guillou S."/>
            <person name="Cros-Aarteil S."/>
            <person name="Calhoun S."/>
            <person name="Kuo A."/>
            <person name="Mondo S."/>
            <person name="Pangilinan J."/>
            <person name="Riley R."/>
            <person name="Labutti K."/>
            <person name="Andreopoulos B."/>
            <person name="Lipzen A."/>
            <person name="Chen C."/>
            <person name="Yanf M."/>
            <person name="Daum C."/>
            <person name="Ng V."/>
            <person name="Clum A."/>
            <person name="Steindorff A."/>
            <person name="Ohm R."/>
            <person name="Martin F."/>
            <person name="Silar P."/>
            <person name="Natvig D."/>
            <person name="Lalanne C."/>
            <person name="Gautier V."/>
            <person name="Ament-Velasquez S.L."/>
            <person name="Kruys A."/>
            <person name="Hutchinson M.I."/>
            <person name="Powell A.J."/>
            <person name="Barry K."/>
            <person name="Miller A.N."/>
            <person name="Grigoriev I.V."/>
            <person name="Debuchy R."/>
            <person name="Gladieux P."/>
            <person name="Thoren M.H."/>
            <person name="Johannesson H."/>
        </authorList>
    </citation>
    <scope>NUCLEOTIDE SEQUENCE</scope>
    <source>
        <strain evidence="10">SMH4131-1</strain>
    </source>
</reference>
<comment type="pathway">
    <text evidence="1">Protein modification; protein ubiquitination.</text>
</comment>
<gene>
    <name evidence="10" type="ORF">B0T19DRAFT_220818</name>
</gene>
<keyword evidence="4" id="KW-0677">Repeat</keyword>
<dbReference type="GO" id="GO:0016740">
    <property type="term" value="F:transferase activity"/>
    <property type="evidence" value="ECO:0007669"/>
    <property type="project" value="UniProtKB-KW"/>
</dbReference>
<comment type="caution">
    <text evidence="10">The sequence shown here is derived from an EMBL/GenBank/DDBJ whole genome shotgun (WGS) entry which is preliminary data.</text>
</comment>
<dbReference type="EMBL" id="JAUEPO010000004">
    <property type="protein sequence ID" value="KAK3324056.1"/>
    <property type="molecule type" value="Genomic_DNA"/>
</dbReference>
<dbReference type="CDD" id="cd20353">
    <property type="entry name" value="Rcat_RBR_RNF216"/>
    <property type="match status" value="1"/>
</dbReference>
<accession>A0AAE0IFE6</accession>
<dbReference type="InterPro" id="IPR051628">
    <property type="entry name" value="LUBAC_E3_Ligases"/>
</dbReference>
<dbReference type="CDD" id="cd20339">
    <property type="entry name" value="BRcat_RBR_RNF216"/>
    <property type="match status" value="1"/>
</dbReference>
<evidence type="ECO:0000313" key="11">
    <source>
        <dbReference type="Proteomes" id="UP001286456"/>
    </source>
</evidence>
<dbReference type="InterPro" id="IPR047545">
    <property type="entry name" value="BRcat_RBR_RNF216"/>
</dbReference>
<name>A0AAE0IFE6_9PEZI</name>
<dbReference type="Pfam" id="PF26200">
    <property type="entry name" value="Rcat_RNF216"/>
    <property type="match status" value="1"/>
</dbReference>
<feature type="domain" description="RING-type" evidence="9">
    <location>
        <begin position="300"/>
        <end position="522"/>
    </location>
</feature>
<keyword evidence="11" id="KW-1185">Reference proteome</keyword>
<evidence type="ECO:0000259" key="9">
    <source>
        <dbReference type="PROSITE" id="PS51873"/>
    </source>
</evidence>
<evidence type="ECO:0000256" key="7">
    <source>
        <dbReference type="ARBA" id="ARBA00022833"/>
    </source>
</evidence>
<keyword evidence="5" id="KW-0863">Zinc-finger</keyword>
<dbReference type="Proteomes" id="UP001286456">
    <property type="component" value="Unassembled WGS sequence"/>
</dbReference>
<dbReference type="InterPro" id="IPR047546">
    <property type="entry name" value="Rcat_RBR_RNF216"/>
</dbReference>
<dbReference type="PANTHER" id="PTHR22770">
    <property type="entry name" value="UBIQUITIN CONJUGATING ENZYME 7 INTERACTING PROTEIN-RELATED"/>
    <property type="match status" value="1"/>
</dbReference>
<evidence type="ECO:0000256" key="2">
    <source>
        <dbReference type="ARBA" id="ARBA00022679"/>
    </source>
</evidence>
<dbReference type="GO" id="GO:0008270">
    <property type="term" value="F:zinc ion binding"/>
    <property type="evidence" value="ECO:0007669"/>
    <property type="project" value="UniProtKB-KW"/>
</dbReference>
<keyword evidence="7" id="KW-0862">Zinc</keyword>
<organism evidence="10 11">
    <name type="scientific">Cercophora scortea</name>
    <dbReference type="NCBI Taxonomy" id="314031"/>
    <lineage>
        <taxon>Eukaryota</taxon>
        <taxon>Fungi</taxon>
        <taxon>Dikarya</taxon>
        <taxon>Ascomycota</taxon>
        <taxon>Pezizomycotina</taxon>
        <taxon>Sordariomycetes</taxon>
        <taxon>Sordariomycetidae</taxon>
        <taxon>Sordariales</taxon>
        <taxon>Lasiosphaeriaceae</taxon>
        <taxon>Cercophora</taxon>
    </lineage>
</organism>
<feature type="region of interest" description="Disordered" evidence="8">
    <location>
        <begin position="132"/>
        <end position="155"/>
    </location>
</feature>
<dbReference type="PROSITE" id="PS51873">
    <property type="entry name" value="TRIAD"/>
    <property type="match status" value="1"/>
</dbReference>
<dbReference type="SUPFAM" id="SSF57850">
    <property type="entry name" value="RING/U-box"/>
    <property type="match status" value="2"/>
</dbReference>
<evidence type="ECO:0000256" key="6">
    <source>
        <dbReference type="ARBA" id="ARBA00022786"/>
    </source>
</evidence>
<sequence>MASPTANAVIKVSILHPPLYLGSPYRPRTPVRMASITMDDLVDLDFGSDYGSDFDFSFLEDNLNPVQEAREPAMDIQHNASQPVVSEPQTFREAVLSCFPDICLDYLEKAAAEPRWSNEHFISYLLDQQEKGKPYPTHTKSLKRKREARTESDGADENVELQKKFEQGNRPQNVNAGYAKIYLKTAKSLLMEDFPEMYAHDIETVLKENRLHLYPSYMALEAARLGEGPVGRFRIKKVPTRSINPEGAFRQSIVGAEKDAMEEYRAARKVCQAKASVRAAEKQREQDELENRTRAEAEGTMAECQCCFGDFPLNRMVHCNGETLHWFCYDCPRQNAEAQVGLSKYKIGCMSMDSCEAGFSMDQRAFFLDNKLAIALERIEQEAVLRMAGIENLESCPFCPYAAEYPPVAENKEFTCENLDCKMVSCRLCRNETHLPKTCEEALRENGHSARRAIEEAMSAAMIRSCNKCGTPFIKENGCNKMKCTLNGCNNVQCYICSKSCGYNHFNDASRGGKPGNCPLFDSTEARHEDEVRRAQEKALKEVAEQNPEVDATLLDFSFSDKVKADEQRRKAIAGHPLPHQHIPPAHY</sequence>
<dbReference type="AlphaFoldDB" id="A0AAE0IFE6"/>
<evidence type="ECO:0000256" key="8">
    <source>
        <dbReference type="SAM" id="MobiDB-lite"/>
    </source>
</evidence>
<dbReference type="PANTHER" id="PTHR22770:SF47">
    <property type="entry name" value="E3 UBIQUITIN-PROTEIN LIGASE RNF216"/>
    <property type="match status" value="1"/>
</dbReference>
<keyword evidence="6" id="KW-0833">Ubl conjugation pathway</keyword>
<evidence type="ECO:0000313" key="10">
    <source>
        <dbReference type="EMBL" id="KAK3324056.1"/>
    </source>
</evidence>
<dbReference type="InterPro" id="IPR044066">
    <property type="entry name" value="TRIAD_supradom"/>
</dbReference>
<protein>
    <submittedName>
        <fullName evidence="10">Ring finger protein</fullName>
    </submittedName>
</protein>
<evidence type="ECO:0000256" key="1">
    <source>
        <dbReference type="ARBA" id="ARBA00004906"/>
    </source>
</evidence>
<keyword evidence="3" id="KW-0479">Metal-binding</keyword>
<reference evidence="10" key="1">
    <citation type="journal article" date="2023" name="Mol. Phylogenet. Evol.">
        <title>Genome-scale phylogeny and comparative genomics of the fungal order Sordariales.</title>
        <authorList>
            <person name="Hensen N."/>
            <person name="Bonometti L."/>
            <person name="Westerberg I."/>
            <person name="Brannstrom I.O."/>
            <person name="Guillou S."/>
            <person name="Cros-Aarteil S."/>
            <person name="Calhoun S."/>
            <person name="Haridas S."/>
            <person name="Kuo A."/>
            <person name="Mondo S."/>
            <person name="Pangilinan J."/>
            <person name="Riley R."/>
            <person name="LaButti K."/>
            <person name="Andreopoulos B."/>
            <person name="Lipzen A."/>
            <person name="Chen C."/>
            <person name="Yan M."/>
            <person name="Daum C."/>
            <person name="Ng V."/>
            <person name="Clum A."/>
            <person name="Steindorff A."/>
            <person name="Ohm R.A."/>
            <person name="Martin F."/>
            <person name="Silar P."/>
            <person name="Natvig D.O."/>
            <person name="Lalanne C."/>
            <person name="Gautier V."/>
            <person name="Ament-Velasquez S.L."/>
            <person name="Kruys A."/>
            <person name="Hutchinson M.I."/>
            <person name="Powell A.J."/>
            <person name="Barry K."/>
            <person name="Miller A.N."/>
            <person name="Grigoriev I.V."/>
            <person name="Debuchy R."/>
            <person name="Gladieux P."/>
            <person name="Hiltunen Thoren M."/>
            <person name="Johannesson H."/>
        </authorList>
    </citation>
    <scope>NUCLEOTIDE SEQUENCE</scope>
    <source>
        <strain evidence="10">SMH4131-1</strain>
    </source>
</reference>
<proteinExistence type="predicted"/>